<feature type="domain" description="NAD-dependent epimerase/dehydratase" evidence="1">
    <location>
        <begin position="4"/>
        <end position="65"/>
    </location>
</feature>
<gene>
    <name evidence="2" type="ORF">ACFFGH_03075</name>
</gene>
<dbReference type="EMBL" id="JBHLTG010000001">
    <property type="protein sequence ID" value="MFC0676835.1"/>
    <property type="molecule type" value="Genomic_DNA"/>
</dbReference>
<dbReference type="InterPro" id="IPR051207">
    <property type="entry name" value="ComplexI_NDUFA9_subunit"/>
</dbReference>
<dbReference type="Proteomes" id="UP001589896">
    <property type="component" value="Unassembled WGS sequence"/>
</dbReference>
<protein>
    <submittedName>
        <fullName evidence="2">NAD-dependent epimerase/dehydratase family protein</fullName>
    </submittedName>
</protein>
<name>A0ABV6RIL4_9GAMM</name>
<sequence>MRQVLVFGGSGQIGRPLLARLRRDGWRVFALSRERRADEPGLHWLAGDFTQSDPLPRRIDAVISCGPLDLFSHWLEQAELDCRRVIAFGSTSMATKRESASAAERELAARLHAAEARVFARAGELGIAATLLRPTLVYGAGRDATLTRIAGLAQRWRCFPLPRGAIGLRQPVHVDDLAAAAHACLSSPASHGRAYDLPGGETLPYREMAARVLAVLKPRPRLIELPSPVFRLAVAAAQVSGRAQGLDLQAVARMRSDLVFDAAPAQRDLGYAPRMFRPTPEMFEP</sequence>
<reference evidence="2 3" key="1">
    <citation type="submission" date="2024-09" db="EMBL/GenBank/DDBJ databases">
        <authorList>
            <person name="Sun Q."/>
            <person name="Mori K."/>
        </authorList>
    </citation>
    <scope>NUCLEOTIDE SEQUENCE [LARGE SCALE GENOMIC DNA]</scope>
    <source>
        <strain evidence="2 3">KCTC 23076</strain>
    </source>
</reference>
<dbReference type="RefSeq" id="WP_386664699.1">
    <property type="nucleotide sequence ID" value="NZ_JBHLTG010000001.1"/>
</dbReference>
<dbReference type="Pfam" id="PF01370">
    <property type="entry name" value="Epimerase"/>
    <property type="match status" value="1"/>
</dbReference>
<comment type="caution">
    <text evidence="2">The sequence shown here is derived from an EMBL/GenBank/DDBJ whole genome shotgun (WGS) entry which is preliminary data.</text>
</comment>
<keyword evidence="3" id="KW-1185">Reference proteome</keyword>
<dbReference type="Gene3D" id="3.40.50.720">
    <property type="entry name" value="NAD(P)-binding Rossmann-like Domain"/>
    <property type="match status" value="1"/>
</dbReference>
<evidence type="ECO:0000313" key="3">
    <source>
        <dbReference type="Proteomes" id="UP001589896"/>
    </source>
</evidence>
<dbReference type="InterPro" id="IPR036291">
    <property type="entry name" value="NAD(P)-bd_dom_sf"/>
</dbReference>
<accession>A0ABV6RIL4</accession>
<proteinExistence type="predicted"/>
<dbReference type="PANTHER" id="PTHR12126:SF11">
    <property type="entry name" value="NADH DEHYDROGENASE [UBIQUINONE] 1 ALPHA SUBCOMPLEX SUBUNIT 9, MITOCHONDRIAL"/>
    <property type="match status" value="1"/>
</dbReference>
<evidence type="ECO:0000313" key="2">
    <source>
        <dbReference type="EMBL" id="MFC0676835.1"/>
    </source>
</evidence>
<organism evidence="2 3">
    <name type="scientific">Lysobacter korlensis</name>
    <dbReference type="NCBI Taxonomy" id="553636"/>
    <lineage>
        <taxon>Bacteria</taxon>
        <taxon>Pseudomonadati</taxon>
        <taxon>Pseudomonadota</taxon>
        <taxon>Gammaproteobacteria</taxon>
        <taxon>Lysobacterales</taxon>
        <taxon>Lysobacteraceae</taxon>
        <taxon>Lysobacter</taxon>
    </lineage>
</organism>
<dbReference type="PANTHER" id="PTHR12126">
    <property type="entry name" value="NADH-UBIQUINONE OXIDOREDUCTASE 39 KDA SUBUNIT-RELATED"/>
    <property type="match status" value="1"/>
</dbReference>
<dbReference type="SUPFAM" id="SSF51735">
    <property type="entry name" value="NAD(P)-binding Rossmann-fold domains"/>
    <property type="match status" value="1"/>
</dbReference>
<evidence type="ECO:0000259" key="1">
    <source>
        <dbReference type="Pfam" id="PF01370"/>
    </source>
</evidence>
<dbReference type="InterPro" id="IPR001509">
    <property type="entry name" value="Epimerase_deHydtase"/>
</dbReference>